<dbReference type="GO" id="GO:0016787">
    <property type="term" value="F:hydrolase activity"/>
    <property type="evidence" value="ECO:0007669"/>
    <property type="project" value="InterPro"/>
</dbReference>
<gene>
    <name evidence="2" type="ORF">CKO42_08795</name>
</gene>
<dbReference type="AlphaFoldDB" id="A0A9X0W7S7"/>
<dbReference type="Pfam" id="PF04909">
    <property type="entry name" value="Amidohydro_2"/>
    <property type="match status" value="1"/>
</dbReference>
<evidence type="ECO:0000313" key="2">
    <source>
        <dbReference type="EMBL" id="MBK1618534.1"/>
    </source>
</evidence>
<feature type="domain" description="Amidohydrolase-related" evidence="1">
    <location>
        <begin position="26"/>
        <end position="283"/>
    </location>
</feature>
<reference evidence="2 3" key="1">
    <citation type="journal article" date="2020" name="Microorganisms">
        <title>Osmotic Adaptation and Compatible Solute Biosynthesis of Phototrophic Bacteria as Revealed from Genome Analyses.</title>
        <authorList>
            <person name="Imhoff J.F."/>
            <person name="Rahn T."/>
            <person name="Kunzel S."/>
            <person name="Keller A."/>
            <person name="Neulinger S.C."/>
        </authorList>
    </citation>
    <scope>NUCLEOTIDE SEQUENCE [LARGE SCALE GENOMIC DNA]</scope>
    <source>
        <strain evidence="2 3">DSM 25653</strain>
    </source>
</reference>
<dbReference type="Gene3D" id="3.20.20.140">
    <property type="entry name" value="Metal-dependent hydrolases"/>
    <property type="match status" value="1"/>
</dbReference>
<dbReference type="InterPro" id="IPR032466">
    <property type="entry name" value="Metal_Hydrolase"/>
</dbReference>
<accession>A0A9X0W7S7</accession>
<evidence type="ECO:0000259" key="1">
    <source>
        <dbReference type="Pfam" id="PF04909"/>
    </source>
</evidence>
<dbReference type="InterPro" id="IPR006680">
    <property type="entry name" value="Amidohydro-rel"/>
</dbReference>
<organism evidence="2 3">
    <name type="scientific">Lamprobacter modestohalophilus</name>
    <dbReference type="NCBI Taxonomy" id="1064514"/>
    <lineage>
        <taxon>Bacteria</taxon>
        <taxon>Pseudomonadati</taxon>
        <taxon>Pseudomonadota</taxon>
        <taxon>Gammaproteobacteria</taxon>
        <taxon>Chromatiales</taxon>
        <taxon>Chromatiaceae</taxon>
        <taxon>Lamprobacter</taxon>
    </lineage>
</organism>
<dbReference type="EMBL" id="NRRY01000011">
    <property type="protein sequence ID" value="MBK1618534.1"/>
    <property type="molecule type" value="Genomic_DNA"/>
</dbReference>
<comment type="caution">
    <text evidence="2">The sequence shown here is derived from an EMBL/GenBank/DDBJ whole genome shotgun (WGS) entry which is preliminary data.</text>
</comment>
<dbReference type="SUPFAM" id="SSF51556">
    <property type="entry name" value="Metallo-dependent hydrolases"/>
    <property type="match status" value="1"/>
</dbReference>
<dbReference type="Proteomes" id="UP001138768">
    <property type="component" value="Unassembled WGS sequence"/>
</dbReference>
<name>A0A9X0W7S7_9GAMM</name>
<protein>
    <recommendedName>
        <fullName evidence="1">Amidohydrolase-related domain-containing protein</fullName>
    </recommendedName>
</protein>
<sequence>MMLRSGGLLVDVRLVGLVLMLAMGLNPWPLAAAAQPLVDAHLHYSGVDAAELPPAQVIALFDRKRIQAAVVSGQPQWAVEALYRAAPDRILPFLSVYRGPADKSGWMHDPDLPRRVAEALRSGIYRGIGEIHLFAEDRQSPVLAALVAIAAEQDLMLQVHGDAAVIEEIFAQAPEVTVLWAHLGTDPRPQVLAPLLARYPRLFVDTSVRDERFVDDQGRLWAQWRKFFIAHQAQVLVGVDTFWTPRWRRFSEVTARIRGWLDQLPPEVAARLAYGNAARLFGLASSE</sequence>
<keyword evidence="3" id="KW-1185">Reference proteome</keyword>
<dbReference type="RefSeq" id="WP_200242272.1">
    <property type="nucleotide sequence ID" value="NZ_NRRY01000011.1"/>
</dbReference>
<proteinExistence type="predicted"/>
<evidence type="ECO:0000313" key="3">
    <source>
        <dbReference type="Proteomes" id="UP001138768"/>
    </source>
</evidence>